<dbReference type="RefSeq" id="WP_069516354.1">
    <property type="nucleotide sequence ID" value="NZ_FOFP01000003.1"/>
</dbReference>
<accession>A0ABY1B673</accession>
<evidence type="ECO:0000313" key="3">
    <source>
        <dbReference type="Proteomes" id="UP000198512"/>
    </source>
</evidence>
<keyword evidence="3" id="KW-1185">Reference proteome</keyword>
<dbReference type="Proteomes" id="UP000198512">
    <property type="component" value="Unassembled WGS sequence"/>
</dbReference>
<feature type="chain" id="PRO_5047153389" description="DUF1090 family protein" evidence="1">
    <location>
        <begin position="22"/>
        <end position="113"/>
    </location>
</feature>
<reference evidence="2 3" key="1">
    <citation type="submission" date="2016-10" db="EMBL/GenBank/DDBJ databases">
        <authorList>
            <person name="Varghese N."/>
            <person name="Submissions S."/>
        </authorList>
    </citation>
    <scope>NUCLEOTIDE SEQUENCE [LARGE SCALE GENOMIC DNA]</scope>
    <source>
        <strain evidence="2 3">CIP 109853</strain>
    </source>
</reference>
<name>A0ABY1B673_9PSED</name>
<feature type="signal peptide" evidence="1">
    <location>
        <begin position="1"/>
        <end position="21"/>
    </location>
</feature>
<sequence length="113" mass="11345">MRIVSAVCFAVLAATSLSAQAAEISTAEAKCQEQLAANQDGLAKAKLIAQLAGNQKATDNLAAVDGGCARLNAQAEQANASAQAAEPNQVNQAVESVTAAKDALKGLGSMFGK</sequence>
<evidence type="ECO:0000256" key="1">
    <source>
        <dbReference type="SAM" id="SignalP"/>
    </source>
</evidence>
<protein>
    <recommendedName>
        <fullName evidence="4">DUF1090 family protein</fullName>
    </recommendedName>
</protein>
<evidence type="ECO:0000313" key="2">
    <source>
        <dbReference type="EMBL" id="SEQ05376.1"/>
    </source>
</evidence>
<evidence type="ECO:0008006" key="4">
    <source>
        <dbReference type="Google" id="ProtNLM"/>
    </source>
</evidence>
<gene>
    <name evidence="2" type="ORF">SAMN05216600_103110</name>
</gene>
<proteinExistence type="predicted"/>
<dbReference type="EMBL" id="FOFP01000003">
    <property type="protein sequence ID" value="SEQ05376.1"/>
    <property type="molecule type" value="Genomic_DNA"/>
</dbReference>
<keyword evidence="1" id="KW-0732">Signal</keyword>
<organism evidence="2 3">
    <name type="scientific">Pseudomonas cuatrocienegasensis</name>
    <dbReference type="NCBI Taxonomy" id="543360"/>
    <lineage>
        <taxon>Bacteria</taxon>
        <taxon>Pseudomonadati</taxon>
        <taxon>Pseudomonadota</taxon>
        <taxon>Gammaproteobacteria</taxon>
        <taxon>Pseudomonadales</taxon>
        <taxon>Pseudomonadaceae</taxon>
        <taxon>Pseudomonas</taxon>
    </lineage>
</organism>
<comment type="caution">
    <text evidence="2">The sequence shown here is derived from an EMBL/GenBank/DDBJ whole genome shotgun (WGS) entry which is preliminary data.</text>
</comment>